<proteinExistence type="predicted"/>
<dbReference type="EMBL" id="OD005452">
    <property type="protein sequence ID" value="CAD7411614.1"/>
    <property type="molecule type" value="Genomic_DNA"/>
</dbReference>
<reference evidence="1" key="1">
    <citation type="submission" date="2020-11" db="EMBL/GenBank/DDBJ databases">
        <authorList>
            <person name="Tran Van P."/>
        </authorList>
    </citation>
    <scope>NUCLEOTIDE SEQUENCE</scope>
</reference>
<sequence>MNVGFPFYSEELLAGYRVTAGNQTPSLPVPLNLRVQSVTRFRVVEAVSDSKRCCAWSYYVPGVRKMKFKGGGTCIFVGGERKITREKPTLSTPHRSSPVLRNYPGMEKGLNGEVGYWRAFQS</sequence>
<name>A0A7R9H8D5_TIMPO</name>
<evidence type="ECO:0000313" key="1">
    <source>
        <dbReference type="EMBL" id="CAD7411614.1"/>
    </source>
</evidence>
<accession>A0A7R9H8D5</accession>
<dbReference type="AlphaFoldDB" id="A0A7R9H8D5"/>
<gene>
    <name evidence="1" type="ORF">TPSB3V08_LOCUS7982</name>
</gene>
<organism evidence="1">
    <name type="scientific">Timema poppense</name>
    <name type="common">Walking stick</name>
    <dbReference type="NCBI Taxonomy" id="170557"/>
    <lineage>
        <taxon>Eukaryota</taxon>
        <taxon>Metazoa</taxon>
        <taxon>Ecdysozoa</taxon>
        <taxon>Arthropoda</taxon>
        <taxon>Hexapoda</taxon>
        <taxon>Insecta</taxon>
        <taxon>Pterygota</taxon>
        <taxon>Neoptera</taxon>
        <taxon>Polyneoptera</taxon>
        <taxon>Phasmatodea</taxon>
        <taxon>Timematodea</taxon>
        <taxon>Timematoidea</taxon>
        <taxon>Timematidae</taxon>
        <taxon>Timema</taxon>
    </lineage>
</organism>
<protein>
    <submittedName>
        <fullName evidence="1">Uncharacterized protein</fullName>
    </submittedName>
</protein>